<evidence type="ECO:0000313" key="2">
    <source>
        <dbReference type="Proteomes" id="UP000729402"/>
    </source>
</evidence>
<gene>
    <name evidence="1" type="ORF">GUJ93_ZPchr0009g1946</name>
</gene>
<evidence type="ECO:0000313" key="1">
    <source>
        <dbReference type="EMBL" id="KAG8050123.1"/>
    </source>
</evidence>
<dbReference type="OrthoDB" id="8062037at2759"/>
<proteinExistence type="predicted"/>
<dbReference type="Proteomes" id="UP000729402">
    <property type="component" value="Unassembled WGS sequence"/>
</dbReference>
<sequence length="242" mass="27680">MGCWKEIPRPTRPAGRPFGLPLAAAAVEQRLQALRQKLGRKQHFEETVADLAATVHGHYVGASPALRDLMYCPVCRVATVLQTRYTSPGFWHAGLNLFIGTEKLVTKSSEKDHLKTLVLRAREHLNEKENEESIPNNSEAAIGCSLVKLINIEELQLFTYVSPIRGICMEIWVWRYADMWSTPHDNILVRQMFLLKNICPYNYKYLYVFAKKMTFFPDTRFLFEGHLMVGPEPPPPGLLPRI</sequence>
<protein>
    <submittedName>
        <fullName evidence="1">Uncharacterized protein</fullName>
    </submittedName>
</protein>
<accession>A0A8J5RRC9</accession>
<dbReference type="EMBL" id="JAAALK010000289">
    <property type="protein sequence ID" value="KAG8050123.1"/>
    <property type="molecule type" value="Genomic_DNA"/>
</dbReference>
<reference evidence="1" key="2">
    <citation type="submission" date="2021-02" db="EMBL/GenBank/DDBJ databases">
        <authorList>
            <person name="Kimball J.A."/>
            <person name="Haas M.W."/>
            <person name="Macchietto M."/>
            <person name="Kono T."/>
            <person name="Duquette J."/>
            <person name="Shao M."/>
        </authorList>
    </citation>
    <scope>NUCLEOTIDE SEQUENCE</scope>
    <source>
        <tissue evidence="1">Fresh leaf tissue</tissue>
    </source>
</reference>
<reference evidence="1" key="1">
    <citation type="journal article" date="2021" name="bioRxiv">
        <title>Whole Genome Assembly and Annotation of Northern Wild Rice, Zizania palustris L., Supports a Whole Genome Duplication in the Zizania Genus.</title>
        <authorList>
            <person name="Haas M."/>
            <person name="Kono T."/>
            <person name="Macchietto M."/>
            <person name="Millas R."/>
            <person name="McGilp L."/>
            <person name="Shao M."/>
            <person name="Duquette J."/>
            <person name="Hirsch C.N."/>
            <person name="Kimball J."/>
        </authorList>
    </citation>
    <scope>NUCLEOTIDE SEQUENCE</scope>
    <source>
        <tissue evidence="1">Fresh leaf tissue</tissue>
    </source>
</reference>
<dbReference type="AlphaFoldDB" id="A0A8J5RRC9"/>
<name>A0A8J5RRC9_ZIZPA</name>
<organism evidence="1 2">
    <name type="scientific">Zizania palustris</name>
    <name type="common">Northern wild rice</name>
    <dbReference type="NCBI Taxonomy" id="103762"/>
    <lineage>
        <taxon>Eukaryota</taxon>
        <taxon>Viridiplantae</taxon>
        <taxon>Streptophyta</taxon>
        <taxon>Embryophyta</taxon>
        <taxon>Tracheophyta</taxon>
        <taxon>Spermatophyta</taxon>
        <taxon>Magnoliopsida</taxon>
        <taxon>Liliopsida</taxon>
        <taxon>Poales</taxon>
        <taxon>Poaceae</taxon>
        <taxon>BOP clade</taxon>
        <taxon>Oryzoideae</taxon>
        <taxon>Oryzeae</taxon>
        <taxon>Zizaniinae</taxon>
        <taxon>Zizania</taxon>
    </lineage>
</organism>
<comment type="caution">
    <text evidence="1">The sequence shown here is derived from an EMBL/GenBank/DDBJ whole genome shotgun (WGS) entry which is preliminary data.</text>
</comment>
<keyword evidence="2" id="KW-1185">Reference proteome</keyword>